<comment type="caution">
    <text evidence="1">The sequence shown here is derived from an EMBL/GenBank/DDBJ whole genome shotgun (WGS) entry which is preliminary data.</text>
</comment>
<protein>
    <submittedName>
        <fullName evidence="1">Uncharacterized protein</fullName>
    </submittedName>
</protein>
<keyword evidence="2" id="KW-1185">Reference proteome</keyword>
<gene>
    <name evidence="1" type="ORF">NITHO_7040001</name>
</gene>
<evidence type="ECO:0000313" key="2">
    <source>
        <dbReference type="Proteomes" id="UP000004221"/>
    </source>
</evidence>
<reference evidence="1 2" key="1">
    <citation type="journal article" date="2012" name="ISME J.">
        <title>Nitrification expanded: discovery, physiology and genomics of a nitrite-oxidizing bacterium from the phylum Chloroflexi.</title>
        <authorList>
            <person name="Sorokin D.Y."/>
            <person name="Lucker S."/>
            <person name="Vejmelkova D."/>
            <person name="Kostrikina N.A."/>
            <person name="Kleerebezem R."/>
            <person name="Rijpstra W.I."/>
            <person name="Damste J.S."/>
            <person name="Le Paslier D."/>
            <person name="Muyzer G."/>
            <person name="Wagner M."/>
            <person name="van Loosdrecht M.C."/>
            <person name="Daims H."/>
        </authorList>
    </citation>
    <scope>NUCLEOTIDE SEQUENCE [LARGE SCALE GENOMIC DNA]</scope>
    <source>
        <strain evidence="2">none</strain>
    </source>
</reference>
<evidence type="ECO:0000313" key="1">
    <source>
        <dbReference type="EMBL" id="CCF86075.1"/>
    </source>
</evidence>
<organism evidence="1 2">
    <name type="scientific">Nitrolancea hollandica Lb</name>
    <dbReference type="NCBI Taxonomy" id="1129897"/>
    <lineage>
        <taxon>Bacteria</taxon>
        <taxon>Pseudomonadati</taxon>
        <taxon>Thermomicrobiota</taxon>
        <taxon>Thermomicrobia</taxon>
        <taxon>Sphaerobacterales</taxon>
        <taxon>Sphaerobacterineae</taxon>
        <taxon>Sphaerobacteraceae</taxon>
        <taxon>Nitrolancea</taxon>
    </lineage>
</organism>
<accession>I4EN12</accession>
<name>I4EN12_9BACT</name>
<dbReference type="AlphaFoldDB" id="I4EN12"/>
<proteinExistence type="predicted"/>
<dbReference type="Proteomes" id="UP000004221">
    <property type="component" value="Unassembled WGS sequence"/>
</dbReference>
<sequence length="68" mass="7877">MKPDLLFLLIPGAMEGKAVEYILLASALREVNLAKNRYVKTRDDLHRQKQTNALFCGFRSNYNQEFSE</sequence>
<dbReference type="EMBL" id="CAGS01000673">
    <property type="protein sequence ID" value="CCF86075.1"/>
    <property type="molecule type" value="Genomic_DNA"/>
</dbReference>